<dbReference type="EMBL" id="UZAN01067283">
    <property type="protein sequence ID" value="VDP94338.1"/>
    <property type="molecule type" value="Genomic_DNA"/>
</dbReference>
<dbReference type="GO" id="GO:0031123">
    <property type="term" value="P:RNA 3'-end processing"/>
    <property type="evidence" value="ECO:0007669"/>
    <property type="project" value="TreeGrafter"/>
</dbReference>
<reference evidence="5 6" key="2">
    <citation type="submission" date="2018-11" db="EMBL/GenBank/DDBJ databases">
        <authorList>
            <consortium name="Pathogen Informatics"/>
        </authorList>
    </citation>
    <scope>NUCLEOTIDE SEQUENCE [LARGE SCALE GENOMIC DNA]</scope>
    <source>
        <strain evidence="5 6">Egypt</strain>
    </source>
</reference>
<evidence type="ECO:0000313" key="7">
    <source>
        <dbReference type="WBParaSite" id="ECPE_0001710501-mRNA-1"/>
    </source>
</evidence>
<accession>A0A183BCX6</accession>
<organism evidence="7">
    <name type="scientific">Echinostoma caproni</name>
    <dbReference type="NCBI Taxonomy" id="27848"/>
    <lineage>
        <taxon>Eukaryota</taxon>
        <taxon>Metazoa</taxon>
        <taxon>Spiralia</taxon>
        <taxon>Lophotrochozoa</taxon>
        <taxon>Platyhelminthes</taxon>
        <taxon>Trematoda</taxon>
        <taxon>Digenea</taxon>
        <taxon>Plagiorchiida</taxon>
        <taxon>Echinostomata</taxon>
        <taxon>Echinostomatoidea</taxon>
        <taxon>Echinostomatidae</taxon>
        <taxon>Echinostoma</taxon>
    </lineage>
</organism>
<feature type="domain" description="PAP-associated" evidence="4">
    <location>
        <begin position="105"/>
        <end position="157"/>
    </location>
</feature>
<evidence type="ECO:0000313" key="5">
    <source>
        <dbReference type="EMBL" id="VDP94338.1"/>
    </source>
</evidence>
<evidence type="ECO:0000256" key="3">
    <source>
        <dbReference type="ARBA" id="ARBA00022842"/>
    </source>
</evidence>
<dbReference type="SUPFAM" id="SSF81631">
    <property type="entry name" value="PAP/OAS1 substrate-binding domain"/>
    <property type="match status" value="1"/>
</dbReference>
<name>A0A183BCX6_9TREM</name>
<proteinExistence type="predicted"/>
<evidence type="ECO:0000256" key="1">
    <source>
        <dbReference type="ARBA" id="ARBA00022679"/>
    </source>
</evidence>
<evidence type="ECO:0000259" key="4">
    <source>
        <dbReference type="Pfam" id="PF03828"/>
    </source>
</evidence>
<dbReference type="AlphaFoldDB" id="A0A183BCX6"/>
<dbReference type="GO" id="GO:0050265">
    <property type="term" value="F:RNA uridylyltransferase activity"/>
    <property type="evidence" value="ECO:0007669"/>
    <property type="project" value="TreeGrafter"/>
</dbReference>
<dbReference type="WBParaSite" id="ECPE_0001710501-mRNA-1">
    <property type="protein sequence ID" value="ECPE_0001710501-mRNA-1"/>
    <property type="gene ID" value="ECPE_0001710501"/>
</dbReference>
<evidence type="ECO:0000313" key="6">
    <source>
        <dbReference type="Proteomes" id="UP000272942"/>
    </source>
</evidence>
<dbReference type="PANTHER" id="PTHR12271:SF66">
    <property type="entry name" value="TERMINAL URIDYLYLTRANSFERASE TAILOR"/>
    <property type="match status" value="1"/>
</dbReference>
<dbReference type="Gene3D" id="1.10.1410.10">
    <property type="match status" value="1"/>
</dbReference>
<keyword evidence="3" id="KW-0460">Magnesium</keyword>
<dbReference type="Proteomes" id="UP000272942">
    <property type="component" value="Unassembled WGS sequence"/>
</dbReference>
<dbReference type="GO" id="GO:0046872">
    <property type="term" value="F:metal ion binding"/>
    <property type="evidence" value="ECO:0007669"/>
    <property type="project" value="UniProtKB-KW"/>
</dbReference>
<keyword evidence="1" id="KW-0808">Transferase</keyword>
<dbReference type="Pfam" id="PF03828">
    <property type="entry name" value="PAP_assoc"/>
    <property type="match status" value="1"/>
</dbReference>
<dbReference type="PANTHER" id="PTHR12271">
    <property type="entry name" value="POLY A POLYMERASE CID PAP -RELATED"/>
    <property type="match status" value="1"/>
</dbReference>
<protein>
    <submittedName>
        <fullName evidence="7">PAP-associated domain-containing protein</fullName>
    </submittedName>
</protein>
<evidence type="ECO:0000256" key="2">
    <source>
        <dbReference type="ARBA" id="ARBA00022723"/>
    </source>
</evidence>
<keyword evidence="6" id="KW-1185">Reference proteome</keyword>
<sequence length="185" mass="21560">MFRHSKRMVITLAIASVQTQANFGRLSGSDLLCHVSNAAVGGLSSYALVIMLIHYLQQRDHLPVLQELYETPEKPVVSVNGWNAWFQNDMSVIHRLWKPPQNKLSLGELWLGFFEYYLSEFNHDLYVVTIRQKALLKRFVKMWSSLFAIEDPFNLEHNLTSGLHHDCECDISLFHINCIPFYVWY</sequence>
<dbReference type="InterPro" id="IPR002058">
    <property type="entry name" value="PAP_assoc"/>
</dbReference>
<reference evidence="7" key="1">
    <citation type="submission" date="2016-06" db="UniProtKB">
        <authorList>
            <consortium name="WormBaseParasite"/>
        </authorList>
    </citation>
    <scope>IDENTIFICATION</scope>
</reference>
<dbReference type="OrthoDB" id="407432at2759"/>
<keyword evidence="2" id="KW-0479">Metal-binding</keyword>
<gene>
    <name evidence="5" type="ORF">ECPE_LOCUS17061</name>
</gene>